<protein>
    <recommendedName>
        <fullName evidence="1">DUF4283 domain-containing protein</fullName>
    </recommendedName>
</protein>
<dbReference type="Proteomes" id="UP000828251">
    <property type="component" value="Unassembled WGS sequence"/>
</dbReference>
<dbReference type="Pfam" id="PF14111">
    <property type="entry name" value="DUF4283"/>
    <property type="match status" value="1"/>
</dbReference>
<dbReference type="InterPro" id="IPR025558">
    <property type="entry name" value="DUF4283"/>
</dbReference>
<evidence type="ECO:0000313" key="3">
    <source>
        <dbReference type="Proteomes" id="UP000828251"/>
    </source>
</evidence>
<dbReference type="PANTHER" id="PTHR31286">
    <property type="entry name" value="GLYCINE-RICH CELL WALL STRUCTURAL PROTEIN 1.8-LIKE"/>
    <property type="match status" value="1"/>
</dbReference>
<evidence type="ECO:0000313" key="2">
    <source>
        <dbReference type="EMBL" id="KAH1072982.1"/>
    </source>
</evidence>
<name>A0A9D3V6C1_9ROSI</name>
<keyword evidence="3" id="KW-1185">Reference proteome</keyword>
<reference evidence="2 3" key="1">
    <citation type="journal article" date="2021" name="Plant Biotechnol. J.">
        <title>Multi-omics assisted identification of the key and species-specific regulatory components of drought-tolerant mechanisms in Gossypium stocksii.</title>
        <authorList>
            <person name="Yu D."/>
            <person name="Ke L."/>
            <person name="Zhang D."/>
            <person name="Wu Y."/>
            <person name="Sun Y."/>
            <person name="Mei J."/>
            <person name="Sun J."/>
            <person name="Sun Y."/>
        </authorList>
    </citation>
    <scope>NUCLEOTIDE SEQUENCE [LARGE SCALE GENOMIC DNA]</scope>
    <source>
        <strain evidence="3">cv. E1</strain>
        <tissue evidence="2">Leaf</tissue>
    </source>
</reference>
<organism evidence="2 3">
    <name type="scientific">Gossypium stocksii</name>
    <dbReference type="NCBI Taxonomy" id="47602"/>
    <lineage>
        <taxon>Eukaryota</taxon>
        <taxon>Viridiplantae</taxon>
        <taxon>Streptophyta</taxon>
        <taxon>Embryophyta</taxon>
        <taxon>Tracheophyta</taxon>
        <taxon>Spermatophyta</taxon>
        <taxon>Magnoliopsida</taxon>
        <taxon>eudicotyledons</taxon>
        <taxon>Gunneridae</taxon>
        <taxon>Pentapetalae</taxon>
        <taxon>rosids</taxon>
        <taxon>malvids</taxon>
        <taxon>Malvales</taxon>
        <taxon>Malvaceae</taxon>
        <taxon>Malvoideae</taxon>
        <taxon>Gossypium</taxon>
    </lineage>
</organism>
<feature type="domain" description="DUF4283" evidence="1">
    <location>
        <begin position="58"/>
        <end position="103"/>
    </location>
</feature>
<comment type="caution">
    <text evidence="2">The sequence shown here is derived from an EMBL/GenBank/DDBJ whole genome shotgun (WGS) entry which is preliminary data.</text>
</comment>
<dbReference type="PANTHER" id="PTHR31286:SF99">
    <property type="entry name" value="DUF4283 DOMAIN-CONTAINING PROTEIN"/>
    <property type="match status" value="1"/>
</dbReference>
<proteinExistence type="predicted"/>
<dbReference type="EMBL" id="JAIQCV010000008">
    <property type="protein sequence ID" value="KAH1072982.1"/>
    <property type="molecule type" value="Genomic_DNA"/>
</dbReference>
<accession>A0A9D3V6C1</accession>
<dbReference type="InterPro" id="IPR040256">
    <property type="entry name" value="At4g02000-like"/>
</dbReference>
<gene>
    <name evidence="2" type="ORF">J1N35_025310</name>
</gene>
<sequence>MVECVFGCKHRCSCEIPDPRMAKASYKAALLGMAQNPDQTDRDGRGLRALRGRCDDLMDLENDFYLVRFNNEEDYNRVLVGGPWVVYGQFLTVHPWSLDFSTANTGIDVLDKTTKFTRRLLLRFFASCHQASYWPDYETRNSHRLCQEGAEGCESMKSLSSDVGNGSAFVVDENQS</sequence>
<dbReference type="OrthoDB" id="993434at2759"/>
<dbReference type="AlphaFoldDB" id="A0A9D3V6C1"/>
<evidence type="ECO:0000259" key="1">
    <source>
        <dbReference type="Pfam" id="PF14111"/>
    </source>
</evidence>